<dbReference type="GO" id="GO:0006353">
    <property type="term" value="P:DNA-templated transcription termination"/>
    <property type="evidence" value="ECO:0007669"/>
    <property type="project" value="InterPro"/>
</dbReference>
<dbReference type="SMART" id="SM00959">
    <property type="entry name" value="Rho_N"/>
    <property type="match status" value="1"/>
</dbReference>
<feature type="region of interest" description="Disordered" evidence="2">
    <location>
        <begin position="47"/>
        <end position="134"/>
    </location>
</feature>
<dbReference type="EMBL" id="PYYB01000003">
    <property type="protein sequence ID" value="PTL55488.1"/>
    <property type="molecule type" value="Genomic_DNA"/>
</dbReference>
<keyword evidence="5" id="KW-1185">Reference proteome</keyword>
<protein>
    <submittedName>
        <fullName evidence="4">Transcription termination factor Rho</fullName>
    </submittedName>
</protein>
<dbReference type="Gene3D" id="2.40.50.140">
    <property type="entry name" value="Nucleic acid-binding proteins"/>
    <property type="match status" value="1"/>
</dbReference>
<dbReference type="Gene3D" id="3.40.50.300">
    <property type="entry name" value="P-loop containing nucleotide triphosphate hydrolases"/>
    <property type="match status" value="1"/>
</dbReference>
<dbReference type="InterPro" id="IPR012340">
    <property type="entry name" value="NA-bd_OB-fold"/>
</dbReference>
<comment type="similarity">
    <text evidence="1">Belongs to the Rho family.</text>
</comment>
<organism evidence="4 5">
    <name type="scientific">Paraconexibacter algicola</name>
    <dbReference type="NCBI Taxonomy" id="2133960"/>
    <lineage>
        <taxon>Bacteria</taxon>
        <taxon>Bacillati</taxon>
        <taxon>Actinomycetota</taxon>
        <taxon>Thermoleophilia</taxon>
        <taxon>Solirubrobacterales</taxon>
        <taxon>Paraconexibacteraceae</taxon>
        <taxon>Paraconexibacter</taxon>
    </lineage>
</organism>
<dbReference type="Proteomes" id="UP000240739">
    <property type="component" value="Unassembled WGS sequence"/>
</dbReference>
<dbReference type="SMART" id="SM00382">
    <property type="entry name" value="AAA"/>
    <property type="match status" value="1"/>
</dbReference>
<gene>
    <name evidence="4" type="ORF">C7Y72_17705</name>
</gene>
<sequence>MSVLTRDALEASPLADLHAIAAELGVDGFRRLRKADLIDQMLEAAGGEAAPAADADEAPAPRRRTRGGRSRAKAASADADADAEGVEDTASKDADADEEAPRPRSRRGGRGGRGRAAAEDEESQEAPGRDDVIVSGVVEVLGNGSGFLRVSPPDPSDDDVYISAAQVRRCELVSGDTVSGPRREPRRSERYPSLVRVDTINDRPADEVAEGTRFEDLAATFPTERFALGGEDVTLKAIEWLTPIGRGSRVTISGAARSGKTEALLRLAGALAGQDGVETSLVLAGVRPEELASAPEGVEPVAALPFSASADARGQAIERALDAAKRVVARGGHAVVLIDTLDGVHESVARRALAAARNVVDGGSLTVIATASAPLGGETTVIALDQTLTSTGRLPALDLVASGTLKPELLVGAAGAEAIASARASALA</sequence>
<dbReference type="PROSITE" id="PS51856">
    <property type="entry name" value="RHO_RNA_BD"/>
    <property type="match status" value="1"/>
</dbReference>
<comment type="caution">
    <text evidence="4">The sequence shown here is derived from an EMBL/GenBank/DDBJ whole genome shotgun (WGS) entry which is preliminary data.</text>
</comment>
<dbReference type="PANTHER" id="PTHR46425:SF1">
    <property type="entry name" value="TRANSCRIPTION TERMINATION FACTOR RHO"/>
    <property type="match status" value="1"/>
</dbReference>
<dbReference type="Gene3D" id="1.10.720.10">
    <property type="match status" value="1"/>
</dbReference>
<dbReference type="AlphaFoldDB" id="A0A2T4UDB0"/>
<feature type="domain" description="Rho RNA-BD" evidence="3">
    <location>
        <begin position="131"/>
        <end position="204"/>
    </location>
</feature>
<dbReference type="OrthoDB" id="9805197at2"/>
<feature type="compositionally biased region" description="Basic residues" evidence="2">
    <location>
        <begin position="103"/>
        <end position="113"/>
    </location>
</feature>
<dbReference type="Pfam" id="PF07498">
    <property type="entry name" value="Rho_N"/>
    <property type="match status" value="1"/>
</dbReference>
<dbReference type="PANTHER" id="PTHR46425">
    <property type="entry name" value="TRANSCRIPTION TERMINATION FACTOR RHO"/>
    <property type="match status" value="1"/>
</dbReference>
<feature type="compositionally biased region" description="Basic and acidic residues" evidence="2">
    <location>
        <begin position="89"/>
        <end position="102"/>
    </location>
</feature>
<evidence type="ECO:0000313" key="4">
    <source>
        <dbReference type="EMBL" id="PTL55488.1"/>
    </source>
</evidence>
<dbReference type="InterPro" id="IPR036269">
    <property type="entry name" value="Rho_N_sf"/>
</dbReference>
<keyword evidence="1" id="KW-0694">RNA-binding</keyword>
<dbReference type="GO" id="GO:0008186">
    <property type="term" value="F:ATP-dependent activity, acting on RNA"/>
    <property type="evidence" value="ECO:0007669"/>
    <property type="project" value="InterPro"/>
</dbReference>
<feature type="compositionally biased region" description="Basic residues" evidence="2">
    <location>
        <begin position="61"/>
        <end position="72"/>
    </location>
</feature>
<dbReference type="InterPro" id="IPR003593">
    <property type="entry name" value="AAA+_ATPase"/>
</dbReference>
<dbReference type="InterPro" id="IPR004665">
    <property type="entry name" value="Term_rho"/>
</dbReference>
<accession>A0A2T4UDB0</accession>
<dbReference type="InterPro" id="IPR011129">
    <property type="entry name" value="CSD"/>
</dbReference>
<proteinExistence type="inferred from homology"/>
<dbReference type="InterPro" id="IPR027417">
    <property type="entry name" value="P-loop_NTPase"/>
</dbReference>
<reference evidence="4 5" key="1">
    <citation type="submission" date="2018-03" db="EMBL/GenBank/DDBJ databases">
        <title>Aquarubrobacter algicola gen. nov., sp. nov., a novel actinobacterium isolated from shallow eutrophic lake during the end of cyanobacterial harmful algal blooms.</title>
        <authorList>
            <person name="Chun S.J."/>
        </authorList>
    </citation>
    <scope>NUCLEOTIDE SEQUENCE [LARGE SCALE GENOMIC DNA]</scope>
    <source>
        <strain evidence="4 5">Seoho-28</strain>
    </source>
</reference>
<name>A0A2T4UDB0_9ACTN</name>
<dbReference type="Pfam" id="PF07497">
    <property type="entry name" value="Rho_RNA_bind"/>
    <property type="match status" value="1"/>
</dbReference>
<evidence type="ECO:0000256" key="2">
    <source>
        <dbReference type="SAM" id="MobiDB-lite"/>
    </source>
</evidence>
<dbReference type="SUPFAM" id="SSF68912">
    <property type="entry name" value="Rho N-terminal domain-like"/>
    <property type="match status" value="1"/>
</dbReference>
<evidence type="ECO:0000259" key="3">
    <source>
        <dbReference type="PROSITE" id="PS51856"/>
    </source>
</evidence>
<dbReference type="InterPro" id="IPR011112">
    <property type="entry name" value="Rho-like_N"/>
</dbReference>
<dbReference type="RefSeq" id="WP_107570531.1">
    <property type="nucleotide sequence ID" value="NZ_PYYB01000003.1"/>
</dbReference>
<dbReference type="InterPro" id="IPR011113">
    <property type="entry name" value="Rho_RNA-bd"/>
</dbReference>
<evidence type="ECO:0000256" key="1">
    <source>
        <dbReference type="PROSITE-ProRule" id="PRU01203"/>
    </source>
</evidence>
<dbReference type="GO" id="GO:0005524">
    <property type="term" value="F:ATP binding"/>
    <property type="evidence" value="ECO:0007669"/>
    <property type="project" value="InterPro"/>
</dbReference>
<evidence type="ECO:0000313" key="5">
    <source>
        <dbReference type="Proteomes" id="UP000240739"/>
    </source>
</evidence>
<dbReference type="SUPFAM" id="SSF52540">
    <property type="entry name" value="P-loop containing nucleoside triphosphate hydrolases"/>
    <property type="match status" value="1"/>
</dbReference>
<dbReference type="GO" id="GO:0003723">
    <property type="term" value="F:RNA binding"/>
    <property type="evidence" value="ECO:0007669"/>
    <property type="project" value="UniProtKB-UniRule"/>
</dbReference>
<dbReference type="SUPFAM" id="SSF50249">
    <property type="entry name" value="Nucleic acid-binding proteins"/>
    <property type="match status" value="1"/>
</dbReference>
<dbReference type="SMART" id="SM00357">
    <property type="entry name" value="CSP"/>
    <property type="match status" value="1"/>
</dbReference>